<dbReference type="EMBL" id="CAEY01000193">
    <property type="status" value="NOT_ANNOTATED_CDS"/>
    <property type="molecule type" value="Genomic_DNA"/>
</dbReference>
<dbReference type="eggNOG" id="KOG1056">
    <property type="taxonomic scope" value="Eukaryota"/>
</dbReference>
<reference evidence="10" key="1">
    <citation type="submission" date="2011-08" db="EMBL/GenBank/DDBJ databases">
        <authorList>
            <person name="Rombauts S."/>
        </authorList>
    </citation>
    <scope>NUCLEOTIDE SEQUENCE</scope>
    <source>
        <strain evidence="10">London</strain>
    </source>
</reference>
<sequence length="128" mass="15077">MRNKFVTLLTLVDFIEHFNWTYVSLISSEGQYGESGSSAFRTHARMRNICFAIQEKVVQSANDTEYDRIIESLKRKGPFIIVFYHTLLIILKCIASTHMLPNNMLMFHYWLRILCKTFPFKQSLNSFL</sequence>
<evidence type="ECO:0000256" key="6">
    <source>
        <dbReference type="ARBA" id="ARBA00023180"/>
    </source>
</evidence>
<keyword evidence="10" id="KW-1185">Reference proteome</keyword>
<dbReference type="SUPFAM" id="SSF53822">
    <property type="entry name" value="Periplasmic binding protein-like I"/>
    <property type="match status" value="1"/>
</dbReference>
<proteinExistence type="predicted"/>
<dbReference type="InterPro" id="IPR050726">
    <property type="entry name" value="mGluR"/>
</dbReference>
<dbReference type="Proteomes" id="UP000015104">
    <property type="component" value="Unassembled WGS sequence"/>
</dbReference>
<feature type="transmembrane region" description="Helical" evidence="7">
    <location>
        <begin position="78"/>
        <end position="100"/>
    </location>
</feature>
<evidence type="ECO:0000256" key="5">
    <source>
        <dbReference type="ARBA" id="ARBA00023170"/>
    </source>
</evidence>
<name>T1KKT8_TETUR</name>
<evidence type="ECO:0000256" key="3">
    <source>
        <dbReference type="ARBA" id="ARBA00022989"/>
    </source>
</evidence>
<dbReference type="STRING" id="32264.T1KKT8"/>
<dbReference type="PANTHER" id="PTHR24060">
    <property type="entry name" value="METABOTROPIC GLUTAMATE RECEPTOR"/>
    <property type="match status" value="1"/>
</dbReference>
<dbReference type="InterPro" id="IPR000337">
    <property type="entry name" value="GPCR_3"/>
</dbReference>
<keyword evidence="6" id="KW-0325">Glycoprotein</keyword>
<keyword evidence="5" id="KW-0675">Receptor</keyword>
<dbReference type="EnsemblMetazoa" id="tetur148g00020.1">
    <property type="protein sequence ID" value="tetur148g00020.1"/>
    <property type="gene ID" value="tetur148g00020"/>
</dbReference>
<dbReference type="PRINTS" id="PR00248">
    <property type="entry name" value="GPCRMGR"/>
</dbReference>
<evidence type="ECO:0000256" key="2">
    <source>
        <dbReference type="ARBA" id="ARBA00022692"/>
    </source>
</evidence>
<dbReference type="GO" id="GO:0016020">
    <property type="term" value="C:membrane"/>
    <property type="evidence" value="ECO:0007669"/>
    <property type="project" value="UniProtKB-SubCell"/>
</dbReference>
<dbReference type="AlphaFoldDB" id="T1KKT8"/>
<dbReference type="HOGENOM" id="CLU_2402524_0_0_1"/>
<keyword evidence="2 7" id="KW-0812">Transmembrane</keyword>
<dbReference type="Pfam" id="PF01094">
    <property type="entry name" value="ANF_receptor"/>
    <property type="match status" value="1"/>
</dbReference>
<dbReference type="GO" id="GO:0004930">
    <property type="term" value="F:G protein-coupled receptor activity"/>
    <property type="evidence" value="ECO:0007669"/>
    <property type="project" value="InterPro"/>
</dbReference>
<reference evidence="9" key="2">
    <citation type="submission" date="2015-06" db="UniProtKB">
        <authorList>
            <consortium name="EnsemblMetazoa"/>
        </authorList>
    </citation>
    <scope>IDENTIFICATION</scope>
</reference>
<protein>
    <recommendedName>
        <fullName evidence="8">Receptor ligand binding region domain-containing protein</fullName>
    </recommendedName>
</protein>
<evidence type="ECO:0000313" key="9">
    <source>
        <dbReference type="EnsemblMetazoa" id="tetur148g00020.1"/>
    </source>
</evidence>
<evidence type="ECO:0000256" key="1">
    <source>
        <dbReference type="ARBA" id="ARBA00004141"/>
    </source>
</evidence>
<evidence type="ECO:0000256" key="7">
    <source>
        <dbReference type="SAM" id="Phobius"/>
    </source>
</evidence>
<dbReference type="InterPro" id="IPR028082">
    <property type="entry name" value="Peripla_BP_I"/>
</dbReference>
<evidence type="ECO:0000256" key="4">
    <source>
        <dbReference type="ARBA" id="ARBA00023136"/>
    </source>
</evidence>
<evidence type="ECO:0000259" key="8">
    <source>
        <dbReference type="Pfam" id="PF01094"/>
    </source>
</evidence>
<accession>T1KKT8</accession>
<organism evidence="9 10">
    <name type="scientific">Tetranychus urticae</name>
    <name type="common">Two-spotted spider mite</name>
    <dbReference type="NCBI Taxonomy" id="32264"/>
    <lineage>
        <taxon>Eukaryota</taxon>
        <taxon>Metazoa</taxon>
        <taxon>Ecdysozoa</taxon>
        <taxon>Arthropoda</taxon>
        <taxon>Chelicerata</taxon>
        <taxon>Arachnida</taxon>
        <taxon>Acari</taxon>
        <taxon>Acariformes</taxon>
        <taxon>Trombidiformes</taxon>
        <taxon>Prostigmata</taxon>
        <taxon>Eleutherengona</taxon>
        <taxon>Raphignathae</taxon>
        <taxon>Tetranychoidea</taxon>
        <taxon>Tetranychidae</taxon>
        <taxon>Tetranychus</taxon>
    </lineage>
</organism>
<keyword evidence="3 7" id="KW-1133">Transmembrane helix</keyword>
<feature type="domain" description="Receptor ligand binding region" evidence="8">
    <location>
        <begin position="10"/>
        <end position="101"/>
    </location>
</feature>
<keyword evidence="4 7" id="KW-0472">Membrane</keyword>
<dbReference type="Gene3D" id="3.40.50.2300">
    <property type="match status" value="1"/>
</dbReference>
<dbReference type="InterPro" id="IPR001828">
    <property type="entry name" value="ANF_lig-bd_rcpt"/>
</dbReference>
<evidence type="ECO:0000313" key="10">
    <source>
        <dbReference type="Proteomes" id="UP000015104"/>
    </source>
</evidence>
<comment type="subcellular location">
    <subcellularLocation>
        <location evidence="1">Membrane</location>
        <topology evidence="1">Multi-pass membrane protein</topology>
    </subcellularLocation>
</comment>